<dbReference type="InterPro" id="IPR030378">
    <property type="entry name" value="G_CP_dom"/>
</dbReference>
<feature type="binding site" evidence="5">
    <location>
        <position position="175"/>
    </location>
    <ligand>
        <name>GTP</name>
        <dbReference type="ChEBI" id="CHEBI:37565"/>
    </ligand>
</feature>
<dbReference type="AlphaFoldDB" id="A0A1Y6JYM9"/>
<evidence type="ECO:0000256" key="4">
    <source>
        <dbReference type="PIRNR" id="PIRNR006230"/>
    </source>
</evidence>
<accession>A0A1Y6JYM9</accession>
<dbReference type="GO" id="GO:0005737">
    <property type="term" value="C:cytoplasm"/>
    <property type="evidence" value="ECO:0007669"/>
    <property type="project" value="UniProtKB-SubCell"/>
</dbReference>
<reference evidence="8" key="1">
    <citation type="submission" date="2017-05" db="EMBL/GenBank/DDBJ databases">
        <authorList>
            <person name="Papadimitriou K."/>
        </authorList>
    </citation>
    <scope>NUCLEOTIDE SEQUENCE [LARGE SCALE GENOMIC DNA]</scope>
    <source>
        <strain evidence="8">ACA-DC 3411</strain>
    </source>
</reference>
<dbReference type="InterPro" id="IPR019991">
    <property type="entry name" value="GTP-bd_ribosome_bgen"/>
</dbReference>
<dbReference type="Pfam" id="PF01926">
    <property type="entry name" value="MMR_HSR1"/>
    <property type="match status" value="1"/>
</dbReference>
<feature type="binding site" evidence="5">
    <location>
        <begin position="131"/>
        <end position="136"/>
    </location>
    <ligand>
        <name>GTP</name>
        <dbReference type="ChEBI" id="CHEBI:37565"/>
    </ligand>
</feature>
<dbReference type="PANTHER" id="PTHR45782:SF4">
    <property type="entry name" value="MITOCHONDRIAL RIBOSOME-ASSOCIATED GTPASE 1"/>
    <property type="match status" value="1"/>
</dbReference>
<dbReference type="GO" id="GO:0006412">
    <property type="term" value="P:translation"/>
    <property type="evidence" value="ECO:0007669"/>
    <property type="project" value="TreeGrafter"/>
</dbReference>
<dbReference type="GO" id="GO:0003924">
    <property type="term" value="F:GTPase activity"/>
    <property type="evidence" value="ECO:0007669"/>
    <property type="project" value="TreeGrafter"/>
</dbReference>
<gene>
    <name evidence="7" type="ORF">LZ3411_1191</name>
</gene>
<dbReference type="Gene3D" id="1.10.1580.10">
    <property type="match status" value="1"/>
</dbReference>
<dbReference type="InterPro" id="IPR006073">
    <property type="entry name" value="GTP-bd"/>
</dbReference>
<keyword evidence="3 4" id="KW-0342">GTP-binding</keyword>
<dbReference type="InterPro" id="IPR027417">
    <property type="entry name" value="P-loop_NTPase"/>
</dbReference>
<dbReference type="Gene3D" id="3.40.50.300">
    <property type="entry name" value="P-loop containing nucleotide triphosphate hydrolases"/>
    <property type="match status" value="1"/>
</dbReference>
<evidence type="ECO:0000313" key="7">
    <source>
        <dbReference type="EMBL" id="SMS14241.1"/>
    </source>
</evidence>
<name>A0A1Y6JYM9_9LACO</name>
<evidence type="ECO:0000256" key="2">
    <source>
        <dbReference type="ARBA" id="ARBA00022741"/>
    </source>
</evidence>
<sequence>MSTIQWFPGHMAKAIRQMEENVHLVDIVFELVDARIPAASRNPEVTRISQHKPHLIILTKKDLADPQQTAAWLAYYHSQGQPAIAIDSRANVTPKQITKIALSILADKLASEKAKGLKERPVRAMTVGVPNVGKSTLLNHLVRRKAAQVGDTPGVTKGQQWLRSSNHLELLDTPGILWPKFKDQSMAQKLALTGAIKEKLYAKDDVALFALGFFRQYHSAALQERYRLTAPDLELSDVDLLMKITANLGMRDDYERTSERLILDARHKKLGGFTLDRAPKAGAEDEAGAADA</sequence>
<dbReference type="FunFam" id="3.40.50.300:FF:000590">
    <property type="entry name" value="Ribosome biogenesis GTPase A"/>
    <property type="match status" value="1"/>
</dbReference>
<dbReference type="CDD" id="cd01856">
    <property type="entry name" value="YlqF"/>
    <property type="match status" value="1"/>
</dbReference>
<evidence type="ECO:0000259" key="6">
    <source>
        <dbReference type="PROSITE" id="PS51721"/>
    </source>
</evidence>
<organism evidence="7 8">
    <name type="scientific">Levilactobacillus zymae</name>
    <dbReference type="NCBI Taxonomy" id="267363"/>
    <lineage>
        <taxon>Bacteria</taxon>
        <taxon>Bacillati</taxon>
        <taxon>Bacillota</taxon>
        <taxon>Bacilli</taxon>
        <taxon>Lactobacillales</taxon>
        <taxon>Lactobacillaceae</taxon>
        <taxon>Levilactobacillus</taxon>
    </lineage>
</organism>
<dbReference type="EMBL" id="LT854705">
    <property type="protein sequence ID" value="SMS14241.1"/>
    <property type="molecule type" value="Genomic_DNA"/>
</dbReference>
<dbReference type="SUPFAM" id="SSF52540">
    <property type="entry name" value="P-loop containing nucleoside triphosphate hydrolases"/>
    <property type="match status" value="1"/>
</dbReference>
<dbReference type="InterPro" id="IPR016478">
    <property type="entry name" value="GTPase_MTG1"/>
</dbReference>
<dbReference type="KEGG" id="lzy:LZ3411_1191"/>
<keyword evidence="2 4" id="KW-0547">Nucleotide-binding</keyword>
<comment type="function">
    <text evidence="4">Required for a late step of 50S ribosomal subunit assembly. Has GTPase activity.</text>
</comment>
<feature type="domain" description="CP-type G" evidence="6">
    <location>
        <begin position="11"/>
        <end position="179"/>
    </location>
</feature>
<dbReference type="InterPro" id="IPR023179">
    <property type="entry name" value="GTP-bd_ortho_bundle_sf"/>
</dbReference>
<dbReference type="RefSeq" id="WP_087741970.1">
    <property type="nucleotide sequence ID" value="NZ_LT854705.1"/>
</dbReference>
<protein>
    <recommendedName>
        <fullName evidence="1 4">Ribosome biogenesis GTPase A</fullName>
    </recommendedName>
</protein>
<comment type="subcellular location">
    <subcellularLocation>
        <location evidence="4">Cytoplasm</location>
    </subcellularLocation>
</comment>
<comment type="similarity">
    <text evidence="4">Belongs to the TRAFAC class YlqF/YawG GTPase family. MTG1 subfamily.</text>
</comment>
<dbReference type="PROSITE" id="PS51721">
    <property type="entry name" value="G_CP"/>
    <property type="match status" value="1"/>
</dbReference>
<dbReference type="PIRSF" id="PIRSF006230">
    <property type="entry name" value="MG442"/>
    <property type="match status" value="1"/>
</dbReference>
<dbReference type="GO" id="GO:0005525">
    <property type="term" value="F:GTP binding"/>
    <property type="evidence" value="ECO:0007669"/>
    <property type="project" value="UniProtKB-KW"/>
</dbReference>
<proteinExistence type="inferred from homology"/>
<dbReference type="Proteomes" id="UP000195412">
    <property type="component" value="Chromosome I"/>
</dbReference>
<dbReference type="PANTHER" id="PTHR45782">
    <property type="entry name" value="MITOCHONDRIAL RIBOSOME-ASSOCIATED GTPASE 1"/>
    <property type="match status" value="1"/>
</dbReference>
<evidence type="ECO:0000256" key="3">
    <source>
        <dbReference type="ARBA" id="ARBA00023134"/>
    </source>
</evidence>
<evidence type="ECO:0000313" key="8">
    <source>
        <dbReference type="Proteomes" id="UP000195412"/>
    </source>
</evidence>
<keyword evidence="4" id="KW-0963">Cytoplasm</keyword>
<evidence type="ECO:0000256" key="5">
    <source>
        <dbReference type="PIRSR" id="PIRSR006230-1"/>
    </source>
</evidence>
<evidence type="ECO:0000256" key="1">
    <source>
        <dbReference type="ARBA" id="ARBA00014898"/>
    </source>
</evidence>
<dbReference type="NCBIfam" id="TIGR03596">
    <property type="entry name" value="GTPase_YlqF"/>
    <property type="match status" value="1"/>
</dbReference>